<comment type="similarity">
    <text evidence="1 2">Belongs to the metallophosphoesterase superfamily. YfcE family.</text>
</comment>
<dbReference type="OrthoDB" id="9800565at2"/>
<sequence length="168" mass="18781">MRIIVVSDTHMPRMNKKLPDRLLRELTKADAIIHAGDWTKMAVYEELATLAPTYGVSGNNDGEDIVRKFGLRKMLNFEGKRIGVVHGHGAGTRLDTESRAILAFKGEPLDALIYGHSHVPVRKRRGQMLVLNPGSPTDKRRQALYSFAIMDITAKGLTARHVFFSDKT</sequence>
<reference evidence="4 5" key="1">
    <citation type="submission" date="2019-03" db="EMBL/GenBank/DDBJ databases">
        <title>Cohnella endophytica sp. nov., a novel endophytic bacterium isolated from bark of Sonneratia apetala.</title>
        <authorList>
            <person name="Tuo L."/>
        </authorList>
    </citation>
    <scope>NUCLEOTIDE SEQUENCE [LARGE SCALE GENOMIC DNA]</scope>
    <source>
        <strain evidence="4 5">CCTCC AB 208254</strain>
    </source>
</reference>
<dbReference type="AlphaFoldDB" id="A0A4Y8LQZ7"/>
<dbReference type="InterPro" id="IPR000979">
    <property type="entry name" value="Phosphodiesterase_MJ0936/Vps29"/>
</dbReference>
<proteinExistence type="inferred from homology"/>
<organism evidence="4 5">
    <name type="scientific">Cohnella luojiensis</name>
    <dbReference type="NCBI Taxonomy" id="652876"/>
    <lineage>
        <taxon>Bacteria</taxon>
        <taxon>Bacillati</taxon>
        <taxon>Bacillota</taxon>
        <taxon>Bacilli</taxon>
        <taxon>Bacillales</taxon>
        <taxon>Paenibacillaceae</taxon>
        <taxon>Cohnella</taxon>
    </lineage>
</organism>
<evidence type="ECO:0000256" key="2">
    <source>
        <dbReference type="RuleBase" id="RU362039"/>
    </source>
</evidence>
<dbReference type="RefSeq" id="WP_135154484.1">
    <property type="nucleotide sequence ID" value="NZ_SOMN01000053.1"/>
</dbReference>
<comment type="cofactor">
    <cofactor evidence="2">
        <name>a divalent metal cation</name>
        <dbReference type="ChEBI" id="CHEBI:60240"/>
    </cofactor>
</comment>
<feature type="domain" description="Calcineurin-like phosphoesterase" evidence="3">
    <location>
        <begin position="1"/>
        <end position="154"/>
    </location>
</feature>
<dbReference type="GO" id="GO:0016787">
    <property type="term" value="F:hydrolase activity"/>
    <property type="evidence" value="ECO:0007669"/>
    <property type="project" value="UniProtKB-UniRule"/>
</dbReference>
<dbReference type="EC" id="3.1.4.-" evidence="2"/>
<dbReference type="Gene3D" id="3.60.21.10">
    <property type="match status" value="1"/>
</dbReference>
<evidence type="ECO:0000313" key="4">
    <source>
        <dbReference type="EMBL" id="TFE19643.1"/>
    </source>
</evidence>
<protein>
    <recommendedName>
        <fullName evidence="2">Phosphoesterase</fullName>
        <ecNumber evidence="2">3.1.4.-</ecNumber>
    </recommendedName>
</protein>
<name>A0A4Y8LQZ7_9BACL</name>
<dbReference type="Proteomes" id="UP000297900">
    <property type="component" value="Unassembled WGS sequence"/>
</dbReference>
<dbReference type="Pfam" id="PF12850">
    <property type="entry name" value="Metallophos_2"/>
    <property type="match status" value="1"/>
</dbReference>
<dbReference type="InterPro" id="IPR024654">
    <property type="entry name" value="Calcineurin-like_PHP_lpxH"/>
</dbReference>
<gene>
    <name evidence="4" type="ORF">E2980_22415</name>
</gene>
<evidence type="ECO:0000259" key="3">
    <source>
        <dbReference type="Pfam" id="PF12850"/>
    </source>
</evidence>
<evidence type="ECO:0000256" key="1">
    <source>
        <dbReference type="ARBA" id="ARBA00008950"/>
    </source>
</evidence>
<keyword evidence="2" id="KW-0479">Metal-binding</keyword>
<dbReference type="SUPFAM" id="SSF56300">
    <property type="entry name" value="Metallo-dependent phosphatases"/>
    <property type="match status" value="1"/>
</dbReference>
<dbReference type="GO" id="GO:0046872">
    <property type="term" value="F:metal ion binding"/>
    <property type="evidence" value="ECO:0007669"/>
    <property type="project" value="UniProtKB-KW"/>
</dbReference>
<dbReference type="InterPro" id="IPR029052">
    <property type="entry name" value="Metallo-depent_PP-like"/>
</dbReference>
<keyword evidence="5" id="KW-1185">Reference proteome</keyword>
<dbReference type="EMBL" id="SOMN01000053">
    <property type="protein sequence ID" value="TFE19643.1"/>
    <property type="molecule type" value="Genomic_DNA"/>
</dbReference>
<dbReference type="NCBIfam" id="TIGR00040">
    <property type="entry name" value="yfcE"/>
    <property type="match status" value="1"/>
</dbReference>
<comment type="caution">
    <text evidence="4">The sequence shown here is derived from an EMBL/GenBank/DDBJ whole genome shotgun (WGS) entry which is preliminary data.</text>
</comment>
<evidence type="ECO:0000313" key="5">
    <source>
        <dbReference type="Proteomes" id="UP000297900"/>
    </source>
</evidence>
<dbReference type="PANTHER" id="PTHR11124">
    <property type="entry name" value="VACUOLAR SORTING PROTEIN VPS29"/>
    <property type="match status" value="1"/>
</dbReference>
<accession>A0A4Y8LQZ7</accession>